<protein>
    <submittedName>
        <fullName evidence="2">Uncharacterized protein</fullName>
    </submittedName>
</protein>
<dbReference type="HOGENOM" id="CLU_008381_0_0_1"/>
<feature type="region of interest" description="Disordered" evidence="1">
    <location>
        <begin position="767"/>
        <end position="790"/>
    </location>
</feature>
<sequence length="1381" mass="160526">MSKEDTIYKFQDGYILLEDLESWYSRGFVTTEDEIRIFKKKNEECDVHNVGSLIRTYGNVFPFRFGESSHVHNRSQMLEIRYKHTEKMSLDDWPWELKKKLDRNEKQDPRLENPSFMYVNYPLCTVKNESEKEDDVITGQDVVDEMEKLKNAYVLRNWCDLYKKYFSYLRNQRVDNQVYVPHCNLCRLSLFGRTEFFKHLFEENHIERLAENMVSRSSFQHWADKLEKCVQIHGEQQGHSIIEDKFQITGKSRFRRIPLFHLVSEKSNYWDLTEASQLIDLFSRVDSDRLKNENGFLALLYNLVEFPTFCHSCNTHVPQCPYRLTEHILSKSHLSSLTSAHTSDVNFWKNYLNIELNATDYGNKDICRILSASDVPAAHNLMNFNLEWNLVDFENRQESIQNLKSLYEKVIEVEDWDKKLRPIRLSSYARCVACKVPFFKTTKDVIEHLFSGKHLNFLLQFGISEKSYVWWKECFQRLIDTNSLGTKVQTKKRRRRKNEEVSSDNTDLVEVNMVLTGILEKVTEMDGNGEMMTEDTKDLVVDEIPSASHEEVDLPDNQTNVQAERETEVDSLKEKSLDVSTHAHFIAKTDDLPLQFEQDPNVYTRQEMMKIRDTHNDKFILDPQLRKELLGFKKPDLPYVPMLSRPPQLSEESALQAEELEATIRNMMIWMRKSGSKNTSNKLVNWRCDYCSTEDNLLKLDNELDAFSHVVSNKHLEKMNFIVPRVEIEFWKEWVLKMQPAAPNMIQKKAGRAAFQLFQQEVNSIPTASKTADSPPHNSSLDPTPGKQQEASNIVANYPRVPMLDPIPEDSERIKTRFMDLLILCGCRKEPHSSKQYDVCSESYFFVETLYDDKQFIHVEGYLLLDEVGVDYQSNIAGVNYSPRVPLLDKVEENEEMASEDFFNKTLDDIAQAFRSQSSRLSEFNVKKRMKCSFCYNFVTPGEFLSLSNALSHILSMRHREQMNFQASEADLLYWKTWIEKIGRKQRILSKNIKNNQTRENSREKGMEQANLEKPKVHVSKKKIFQIKKNDPHVPLLDAPERQQFMLSENNYKLIYNGIAKNLKLLNFPKEENYALKCRCYHCPGSPEFSNQWEVIQHIFNGVHCEWIRYTAESRNFCFYESLISRLKTTEKNGDQNGSSPSNMQESPEQVEVVAQCAIEPQECHPFDPSPRIEPQSSGSAHTPPVFTMPSPCLLPLYASNHSYRKPTDTLCIGPTNVQLESVAKFITDNSLNSWRGNAFEKTICGTCHVDLPSLPTLIKHAFSVDHLSQFQLTGGRFYVEDFEWWVSNLNALPICSSGVTECHLGGLWPIVNSTTGKVFQGFTSKELQLIADVDEQLIVKKTEEILNKVLKHHPVKQDDVDIIMNYLKSCQKEKSKCKIM</sequence>
<reference evidence="2" key="1">
    <citation type="submission" date="2007-07" db="EMBL/GenBank/DDBJ databases">
        <title>PCAP assembly of the Caenorhabditis remanei genome.</title>
        <authorList>
            <consortium name="The Caenorhabditis remanei Sequencing Consortium"/>
            <person name="Wilson R.K."/>
        </authorList>
    </citation>
    <scope>NUCLEOTIDE SEQUENCE [LARGE SCALE GENOMIC DNA]</scope>
    <source>
        <strain evidence="2">PB4641</strain>
    </source>
</reference>
<dbReference type="InParanoid" id="E3MT69"/>
<dbReference type="EMBL" id="DS268475">
    <property type="protein sequence ID" value="EFP08627.1"/>
    <property type="molecule type" value="Genomic_DNA"/>
</dbReference>
<dbReference type="Proteomes" id="UP000008281">
    <property type="component" value="Unassembled WGS sequence"/>
</dbReference>
<accession>E3MT69</accession>
<proteinExistence type="predicted"/>
<evidence type="ECO:0000313" key="2">
    <source>
        <dbReference type="EMBL" id="EFP08627.1"/>
    </source>
</evidence>
<evidence type="ECO:0000313" key="3">
    <source>
        <dbReference type="Proteomes" id="UP000008281"/>
    </source>
</evidence>
<dbReference type="eggNOG" id="ENOG502TG9V">
    <property type="taxonomic scope" value="Eukaryota"/>
</dbReference>
<evidence type="ECO:0000256" key="1">
    <source>
        <dbReference type="SAM" id="MobiDB-lite"/>
    </source>
</evidence>
<dbReference type="PANTHER" id="PTHR36936:SF2">
    <property type="entry name" value="C2H2-TYPE DOMAIN-CONTAINING PROTEIN"/>
    <property type="match status" value="1"/>
</dbReference>
<gene>
    <name evidence="2" type="ORF">CRE_20433</name>
</gene>
<keyword evidence="3" id="KW-1185">Reference proteome</keyword>
<organism evidence="3">
    <name type="scientific">Caenorhabditis remanei</name>
    <name type="common">Caenorhabditis vulgaris</name>
    <dbReference type="NCBI Taxonomy" id="31234"/>
    <lineage>
        <taxon>Eukaryota</taxon>
        <taxon>Metazoa</taxon>
        <taxon>Ecdysozoa</taxon>
        <taxon>Nematoda</taxon>
        <taxon>Chromadorea</taxon>
        <taxon>Rhabditida</taxon>
        <taxon>Rhabditina</taxon>
        <taxon>Rhabditomorpha</taxon>
        <taxon>Rhabditoidea</taxon>
        <taxon>Rhabditidae</taxon>
        <taxon>Peloderinae</taxon>
        <taxon>Caenorhabditis</taxon>
    </lineage>
</organism>
<name>E3MT69_CAERE</name>
<dbReference type="PANTHER" id="PTHR36936">
    <property type="entry name" value="PROTEIN CBG25168"/>
    <property type="match status" value="1"/>
</dbReference>